<dbReference type="Proteomes" id="UP000218418">
    <property type="component" value="Chromosome"/>
</dbReference>
<feature type="domain" description="Glycosyl transferase family 1" evidence="1">
    <location>
        <begin position="210"/>
        <end position="364"/>
    </location>
</feature>
<gene>
    <name evidence="2" type="ORF">NIES267_70410</name>
</gene>
<accession>A0A1Z4M206</accession>
<evidence type="ECO:0000313" key="2">
    <source>
        <dbReference type="EMBL" id="BAY87519.1"/>
    </source>
</evidence>
<dbReference type="CDD" id="cd03801">
    <property type="entry name" value="GT4_PimA-like"/>
    <property type="match status" value="1"/>
</dbReference>
<dbReference type="PANTHER" id="PTHR45947:SF3">
    <property type="entry name" value="SULFOQUINOVOSYL TRANSFERASE SQD2"/>
    <property type="match status" value="1"/>
</dbReference>
<dbReference type="OrthoDB" id="9806653at2"/>
<protein>
    <submittedName>
        <fullName evidence="2">Group 1 glycosyl transferase</fullName>
    </submittedName>
</protein>
<dbReference type="InterPro" id="IPR050194">
    <property type="entry name" value="Glycosyltransferase_grp1"/>
</dbReference>
<dbReference type="Pfam" id="PF00534">
    <property type="entry name" value="Glycos_transf_1"/>
    <property type="match status" value="1"/>
</dbReference>
<dbReference type="PANTHER" id="PTHR45947">
    <property type="entry name" value="SULFOQUINOVOSYL TRANSFERASE SQD2"/>
    <property type="match status" value="1"/>
</dbReference>
<evidence type="ECO:0000313" key="3">
    <source>
        <dbReference type="Proteomes" id="UP000218418"/>
    </source>
</evidence>
<dbReference type="InterPro" id="IPR001296">
    <property type="entry name" value="Glyco_trans_1"/>
</dbReference>
<dbReference type="EMBL" id="AP018227">
    <property type="protein sequence ID" value="BAY87519.1"/>
    <property type="molecule type" value="Genomic_DNA"/>
</dbReference>
<reference evidence="2 3" key="1">
    <citation type="submission" date="2017-06" db="EMBL/GenBank/DDBJ databases">
        <title>Genome sequencing of cyanobaciteial culture collection at National Institute for Environmental Studies (NIES).</title>
        <authorList>
            <person name="Hirose Y."/>
            <person name="Shimura Y."/>
            <person name="Fujisawa T."/>
            <person name="Nakamura Y."/>
            <person name="Kawachi M."/>
        </authorList>
    </citation>
    <scope>NUCLEOTIDE SEQUENCE [LARGE SCALE GENOMIC DNA]</scope>
    <source>
        <strain evidence="2 3">NIES-267</strain>
    </source>
</reference>
<proteinExistence type="predicted"/>
<keyword evidence="3" id="KW-1185">Reference proteome</keyword>
<dbReference type="SUPFAM" id="SSF53756">
    <property type="entry name" value="UDP-Glycosyltransferase/glycogen phosphorylase"/>
    <property type="match status" value="1"/>
</dbReference>
<evidence type="ECO:0000259" key="1">
    <source>
        <dbReference type="Pfam" id="PF00534"/>
    </source>
</evidence>
<dbReference type="AlphaFoldDB" id="A0A1Z4M206"/>
<name>A0A1Z4M206_9CYAN</name>
<dbReference type="GO" id="GO:0016757">
    <property type="term" value="F:glycosyltransferase activity"/>
    <property type="evidence" value="ECO:0007669"/>
    <property type="project" value="InterPro"/>
</dbReference>
<dbReference type="Gene3D" id="3.40.50.2000">
    <property type="entry name" value="Glycogen Phosphorylase B"/>
    <property type="match status" value="2"/>
</dbReference>
<sequence>MRKPVLTIFYQYNPWNSTIGGIQTLINTFIKYAPSSFEVRLVGTADNKNAPLGRWHKREFAGKEINFLPLFVVEDDNVRGLVPTTVKYTAAMIGRCYASDFMHFYRLEPTLATFGWKGEKTLFIQNDIEKQMKSANDKNAILWRRLPAAYFALERALVGQFDHIYSCNSDSLGLYQQRYPDISDRVSLLNNTFDEQVFYPVSREQRDDRRRELAKKLNLDENTRFVLFAGRLHPQKDPLLLIRSIKALNEPNVHLLIAGEGELTATVRNEISSLGIENRVTMLGIVQQQELSDLHRACNALVLTSAFEGLPFVVLEALACGTPIVTTEAGETPSLLSDNSGVVCSQRTAECIARALRQVIMHPENYPVEECVKVATPYAASTVVNQVFQNMWQSWEQRLKQCANPQALINLN</sequence>
<organism evidence="2 3">
    <name type="scientific">Calothrix parasitica NIES-267</name>
    <dbReference type="NCBI Taxonomy" id="1973488"/>
    <lineage>
        <taxon>Bacteria</taxon>
        <taxon>Bacillati</taxon>
        <taxon>Cyanobacteriota</taxon>
        <taxon>Cyanophyceae</taxon>
        <taxon>Nostocales</taxon>
        <taxon>Calotrichaceae</taxon>
        <taxon>Calothrix</taxon>
    </lineage>
</organism>
<keyword evidence="2" id="KW-0808">Transferase</keyword>